<dbReference type="Gene3D" id="3.40.50.300">
    <property type="entry name" value="P-loop containing nucleotide triphosphate hydrolases"/>
    <property type="match status" value="2"/>
</dbReference>
<gene>
    <name evidence="6" type="ORF">JOF56_006298</name>
</gene>
<dbReference type="Pfam" id="PF00005">
    <property type="entry name" value="ABC_tran"/>
    <property type="match status" value="2"/>
</dbReference>
<comment type="caution">
    <text evidence="6">The sequence shown here is derived from an EMBL/GenBank/DDBJ whole genome shotgun (WGS) entry which is preliminary data.</text>
</comment>
<dbReference type="InterPro" id="IPR027417">
    <property type="entry name" value="P-loop_NTPase"/>
</dbReference>
<sequence length="474" mass="49831">MVRTVSLTKRLAGSVVLDSVDFEARPGEVMAIAGAGGAGKSTLCRILAGLVRPDAGQVLSDHQVRLLDGEPVLVDGLSVAENVWLGAEPRNRLGLLDRAEMHRRTAQVLAQLGIELDPATAVSRLGPGSQRVTQLARMVASGVEVIVLDDPVAAMNTKQSDLVLGAVRKLASAGKTVIYAGQRVCELSKVADRVTVLRCGSALGPFHARGVDSQDLAAMVFGHEAVPTVPEPRRQVADVLEVRDLATIEGSIQDISFGVGAGEVVALVGGESADVLRAITGSVGARSGQILIHGERKSFRRPSEATRAGIGYIAGNLDASGLLPNYSAGANVAVAEPIHNWHSRSKVRRVLGSVEKLLNIGVSDIRRPVGEMPATQQRRIAFARSLVAESEILLLADPLKGIPGHAHPEILRIIRALAKAGVAVVVGCGVVTDALAMADRIVLLRFGRMVCDVPVRGLSTQDIIRMSAGARPGR</sequence>
<evidence type="ECO:0000256" key="1">
    <source>
        <dbReference type="ARBA" id="ARBA00022448"/>
    </source>
</evidence>
<dbReference type="InterPro" id="IPR003593">
    <property type="entry name" value="AAA+_ATPase"/>
</dbReference>
<dbReference type="PROSITE" id="PS50893">
    <property type="entry name" value="ABC_TRANSPORTER_2"/>
    <property type="match status" value="2"/>
</dbReference>
<dbReference type="GO" id="GO:0005524">
    <property type="term" value="F:ATP binding"/>
    <property type="evidence" value="ECO:0007669"/>
    <property type="project" value="UniProtKB-KW"/>
</dbReference>
<evidence type="ECO:0000256" key="3">
    <source>
        <dbReference type="ARBA" id="ARBA00022741"/>
    </source>
</evidence>
<reference evidence="6 7" key="1">
    <citation type="submission" date="2021-03" db="EMBL/GenBank/DDBJ databases">
        <title>Sequencing the genomes of 1000 actinobacteria strains.</title>
        <authorList>
            <person name="Klenk H.-P."/>
        </authorList>
    </citation>
    <scope>NUCLEOTIDE SEQUENCE [LARGE SCALE GENOMIC DNA]</scope>
    <source>
        <strain evidence="6 7">DSM 46670</strain>
    </source>
</reference>
<feature type="domain" description="ABC transporter" evidence="5">
    <location>
        <begin position="234"/>
        <end position="471"/>
    </location>
</feature>
<name>A0ABS4TPQ3_9PSEU</name>
<dbReference type="InterPro" id="IPR003439">
    <property type="entry name" value="ABC_transporter-like_ATP-bd"/>
</dbReference>
<evidence type="ECO:0000256" key="4">
    <source>
        <dbReference type="ARBA" id="ARBA00022840"/>
    </source>
</evidence>
<evidence type="ECO:0000259" key="5">
    <source>
        <dbReference type="PROSITE" id="PS50893"/>
    </source>
</evidence>
<dbReference type="InterPro" id="IPR050107">
    <property type="entry name" value="ABC_carbohydrate_import_ATPase"/>
</dbReference>
<dbReference type="SMART" id="SM00382">
    <property type="entry name" value="AAA"/>
    <property type="match status" value="1"/>
</dbReference>
<dbReference type="SUPFAM" id="SSF52540">
    <property type="entry name" value="P-loop containing nucleoside triphosphate hydrolases"/>
    <property type="match status" value="2"/>
</dbReference>
<dbReference type="Proteomes" id="UP001519332">
    <property type="component" value="Unassembled WGS sequence"/>
</dbReference>
<keyword evidence="3" id="KW-0547">Nucleotide-binding</keyword>
<keyword evidence="2" id="KW-0677">Repeat</keyword>
<accession>A0ABS4TPQ3</accession>
<organism evidence="6 7">
    <name type="scientific">Kibdelosporangium banguiense</name>
    <dbReference type="NCBI Taxonomy" id="1365924"/>
    <lineage>
        <taxon>Bacteria</taxon>
        <taxon>Bacillati</taxon>
        <taxon>Actinomycetota</taxon>
        <taxon>Actinomycetes</taxon>
        <taxon>Pseudonocardiales</taxon>
        <taxon>Pseudonocardiaceae</taxon>
        <taxon>Kibdelosporangium</taxon>
    </lineage>
</organism>
<evidence type="ECO:0000313" key="6">
    <source>
        <dbReference type="EMBL" id="MBP2325913.1"/>
    </source>
</evidence>
<evidence type="ECO:0000313" key="7">
    <source>
        <dbReference type="Proteomes" id="UP001519332"/>
    </source>
</evidence>
<feature type="domain" description="ABC transporter" evidence="5">
    <location>
        <begin position="2"/>
        <end position="224"/>
    </location>
</feature>
<dbReference type="PANTHER" id="PTHR43790:SF9">
    <property type="entry name" value="GALACTOFURANOSE TRANSPORTER ATP-BINDING PROTEIN YTFR"/>
    <property type="match status" value="1"/>
</dbReference>
<keyword evidence="4 6" id="KW-0067">ATP-binding</keyword>
<protein>
    <submittedName>
        <fullName evidence="6">Ribose transport system ATP-binding protein</fullName>
    </submittedName>
</protein>
<keyword evidence="1" id="KW-0813">Transport</keyword>
<dbReference type="EMBL" id="JAGINW010000001">
    <property type="protein sequence ID" value="MBP2325913.1"/>
    <property type="molecule type" value="Genomic_DNA"/>
</dbReference>
<evidence type="ECO:0000256" key="2">
    <source>
        <dbReference type="ARBA" id="ARBA00022737"/>
    </source>
</evidence>
<dbReference type="RefSeq" id="WP_209643045.1">
    <property type="nucleotide sequence ID" value="NZ_JAGINW010000001.1"/>
</dbReference>
<proteinExistence type="predicted"/>
<keyword evidence="7" id="KW-1185">Reference proteome</keyword>
<dbReference type="PANTHER" id="PTHR43790">
    <property type="entry name" value="CARBOHYDRATE TRANSPORT ATP-BINDING PROTEIN MG119-RELATED"/>
    <property type="match status" value="1"/>
</dbReference>